<keyword evidence="9" id="KW-0325">Glycoprotein</keyword>
<comment type="caution">
    <text evidence="13">The sequence shown here is derived from an EMBL/GenBank/DDBJ whole genome shotgun (WGS) entry which is preliminary data.</text>
</comment>
<dbReference type="InterPro" id="IPR050733">
    <property type="entry name" value="Vitellogenin/Apolipophorin"/>
</dbReference>
<evidence type="ECO:0008006" key="15">
    <source>
        <dbReference type="Google" id="ProtNLM"/>
    </source>
</evidence>
<keyword evidence="8" id="KW-1015">Disulfide bond</keyword>
<dbReference type="EMBL" id="JARPUR010000008">
    <property type="protein sequence ID" value="KAK4871612.1"/>
    <property type="molecule type" value="Genomic_DNA"/>
</dbReference>
<dbReference type="SMART" id="SM00216">
    <property type="entry name" value="VWD"/>
    <property type="match status" value="1"/>
</dbReference>
<dbReference type="PANTHER" id="PTHR23345">
    <property type="entry name" value="VITELLOGENIN-RELATED"/>
    <property type="match status" value="1"/>
</dbReference>
<dbReference type="Pfam" id="PF06448">
    <property type="entry name" value="DUF1081"/>
    <property type="match status" value="1"/>
</dbReference>
<evidence type="ECO:0000256" key="10">
    <source>
        <dbReference type="PROSITE-ProRule" id="PRU00557"/>
    </source>
</evidence>
<dbReference type="Proteomes" id="UP001353858">
    <property type="component" value="Unassembled WGS sequence"/>
</dbReference>
<evidence type="ECO:0000256" key="8">
    <source>
        <dbReference type="ARBA" id="ARBA00023157"/>
    </source>
</evidence>
<evidence type="ECO:0000256" key="3">
    <source>
        <dbReference type="ARBA" id="ARBA00022525"/>
    </source>
</evidence>
<dbReference type="Pfam" id="PF08742">
    <property type="entry name" value="C8"/>
    <property type="match status" value="1"/>
</dbReference>
<dbReference type="InterPro" id="IPR014853">
    <property type="entry name" value="VWF/SSPO/ZAN-like_Cys-rich_dom"/>
</dbReference>
<dbReference type="Gene3D" id="2.20.80.10">
    <property type="entry name" value="Lipovitellin-phosvitin complex, chain A, domain 4"/>
    <property type="match status" value="1"/>
</dbReference>
<feature type="domain" description="Vitellogenin" evidence="11">
    <location>
        <begin position="37"/>
        <end position="657"/>
    </location>
</feature>
<evidence type="ECO:0000259" key="11">
    <source>
        <dbReference type="PROSITE" id="PS51211"/>
    </source>
</evidence>
<evidence type="ECO:0000256" key="1">
    <source>
        <dbReference type="ARBA" id="ARBA00004613"/>
    </source>
</evidence>
<keyword evidence="14" id="KW-1185">Reference proteome</keyword>
<feature type="domain" description="VWFD" evidence="12">
    <location>
        <begin position="4800"/>
        <end position="4964"/>
    </location>
</feature>
<dbReference type="SMART" id="SM01169">
    <property type="entry name" value="DUF1943"/>
    <property type="match status" value="1"/>
</dbReference>
<reference evidence="14" key="1">
    <citation type="submission" date="2023-01" db="EMBL/GenBank/DDBJ databases">
        <title>Key to firefly adult light organ development and bioluminescence: homeobox transcription factors regulate luciferase expression and transportation to peroxisome.</title>
        <authorList>
            <person name="Fu X."/>
        </authorList>
    </citation>
    <scope>NUCLEOTIDE SEQUENCE [LARGE SCALE GENOMIC DNA]</scope>
</reference>
<organism evidence="13 14">
    <name type="scientific">Aquatica leii</name>
    <dbReference type="NCBI Taxonomy" id="1421715"/>
    <lineage>
        <taxon>Eukaryota</taxon>
        <taxon>Metazoa</taxon>
        <taxon>Ecdysozoa</taxon>
        <taxon>Arthropoda</taxon>
        <taxon>Hexapoda</taxon>
        <taxon>Insecta</taxon>
        <taxon>Pterygota</taxon>
        <taxon>Neoptera</taxon>
        <taxon>Endopterygota</taxon>
        <taxon>Coleoptera</taxon>
        <taxon>Polyphaga</taxon>
        <taxon>Elateriformia</taxon>
        <taxon>Elateroidea</taxon>
        <taxon>Lampyridae</taxon>
        <taxon>Luciolinae</taxon>
        <taxon>Aquatica</taxon>
    </lineage>
</organism>
<evidence type="ECO:0000259" key="12">
    <source>
        <dbReference type="PROSITE" id="PS51233"/>
    </source>
</evidence>
<name>A0AAN7PND9_9COLE</name>
<evidence type="ECO:0000256" key="6">
    <source>
        <dbReference type="ARBA" id="ARBA00023055"/>
    </source>
</evidence>
<keyword evidence="7" id="KW-0446">Lipid-binding</keyword>
<dbReference type="Gene3D" id="1.25.10.20">
    <property type="entry name" value="Vitellinogen, superhelical"/>
    <property type="match status" value="1"/>
</dbReference>
<keyword evidence="5" id="KW-0758">Storage protein</keyword>
<dbReference type="InterPro" id="IPR009454">
    <property type="entry name" value="Lipid_transpt_open_b-sht"/>
</dbReference>
<dbReference type="Pfam" id="PF00094">
    <property type="entry name" value="VWD"/>
    <property type="match status" value="1"/>
</dbReference>
<gene>
    <name evidence="13" type="ORF">RN001_015736</name>
</gene>
<dbReference type="InterPro" id="IPR001747">
    <property type="entry name" value="Vitellogenin_N"/>
</dbReference>
<evidence type="ECO:0000256" key="7">
    <source>
        <dbReference type="ARBA" id="ARBA00023121"/>
    </source>
</evidence>
<evidence type="ECO:0000256" key="4">
    <source>
        <dbReference type="ARBA" id="ARBA00022729"/>
    </source>
</evidence>
<dbReference type="InterPro" id="IPR011030">
    <property type="entry name" value="Lipovitellin_superhlx_dom"/>
</dbReference>
<dbReference type="SMART" id="SM00638">
    <property type="entry name" value="LPD_N"/>
    <property type="match status" value="1"/>
</dbReference>
<dbReference type="GO" id="GO:0045735">
    <property type="term" value="F:nutrient reservoir activity"/>
    <property type="evidence" value="ECO:0007669"/>
    <property type="project" value="UniProtKB-KW"/>
</dbReference>
<proteinExistence type="predicted"/>
<dbReference type="SUPFAM" id="SSF56968">
    <property type="entry name" value="Lipovitellin-phosvitin complex, beta-sheet shell regions"/>
    <property type="match status" value="2"/>
</dbReference>
<dbReference type="Gene3D" id="2.30.230.10">
    <property type="entry name" value="Lipovitellin, beta-sheet shell regions, chain A"/>
    <property type="match status" value="1"/>
</dbReference>
<dbReference type="InterPro" id="IPR015817">
    <property type="entry name" value="Vitellinogen_open_b-sht_sub1"/>
</dbReference>
<dbReference type="SUPFAM" id="SSF48431">
    <property type="entry name" value="Lipovitellin-phosvitin complex, superhelical domain"/>
    <property type="match status" value="1"/>
</dbReference>
<dbReference type="InterPro" id="IPR015816">
    <property type="entry name" value="Vitellinogen_b-sht_N"/>
</dbReference>
<comment type="subcellular location">
    <subcellularLocation>
        <location evidence="1">Secreted</location>
    </subcellularLocation>
</comment>
<keyword evidence="6" id="KW-0445">Lipid transport</keyword>
<evidence type="ECO:0000256" key="9">
    <source>
        <dbReference type="ARBA" id="ARBA00023180"/>
    </source>
</evidence>
<dbReference type="InterPro" id="IPR001846">
    <property type="entry name" value="VWF_type-D"/>
</dbReference>
<keyword evidence="3" id="KW-0964">Secreted</keyword>
<dbReference type="GO" id="GO:0005576">
    <property type="term" value="C:extracellular region"/>
    <property type="evidence" value="ECO:0007669"/>
    <property type="project" value="UniProtKB-SubCell"/>
</dbReference>
<dbReference type="PROSITE" id="PS51211">
    <property type="entry name" value="VITELLOGENIN"/>
    <property type="match status" value="1"/>
</dbReference>
<evidence type="ECO:0000256" key="5">
    <source>
        <dbReference type="ARBA" id="ARBA00022761"/>
    </source>
</evidence>
<comment type="caution">
    <text evidence="10">Lacks conserved residue(s) required for the propagation of feature annotation.</text>
</comment>
<dbReference type="InterPro" id="IPR015819">
    <property type="entry name" value="Lipid_transp_b-sht_shell"/>
</dbReference>
<dbReference type="Pfam" id="PF01347">
    <property type="entry name" value="Vitellogenin_N"/>
    <property type="match status" value="1"/>
</dbReference>
<dbReference type="Pfam" id="PF09172">
    <property type="entry name" value="Vit_open_b-sht"/>
    <property type="match status" value="1"/>
</dbReference>
<evidence type="ECO:0000313" key="13">
    <source>
        <dbReference type="EMBL" id="KAK4871612.1"/>
    </source>
</evidence>
<dbReference type="GO" id="GO:0005319">
    <property type="term" value="F:lipid transporter activity"/>
    <property type="evidence" value="ECO:0007669"/>
    <property type="project" value="InterPro"/>
</dbReference>
<keyword evidence="2" id="KW-0813">Transport</keyword>
<dbReference type="GO" id="GO:0008289">
    <property type="term" value="F:lipid binding"/>
    <property type="evidence" value="ECO:0007669"/>
    <property type="project" value="UniProtKB-KW"/>
</dbReference>
<dbReference type="Gene3D" id="2.20.50.20">
    <property type="entry name" value="Lipovitellin. Chain A, domain 3"/>
    <property type="match status" value="1"/>
</dbReference>
<protein>
    <recommendedName>
        <fullName evidence="15">Vitellogenin domain-containing protein</fullName>
    </recommendedName>
</protein>
<dbReference type="PANTHER" id="PTHR23345:SF15">
    <property type="entry name" value="VITELLOGENIN 1-RELATED"/>
    <property type="match status" value="1"/>
</dbReference>
<accession>A0AAN7PND9</accession>
<evidence type="ECO:0000256" key="2">
    <source>
        <dbReference type="ARBA" id="ARBA00022448"/>
    </source>
</evidence>
<keyword evidence="4" id="KW-0732">Signal</keyword>
<evidence type="ECO:0000313" key="14">
    <source>
        <dbReference type="Proteomes" id="UP001353858"/>
    </source>
</evidence>
<sequence length="5434" mass="627986">MPNLINEVICRLKAGGYAEKLFQCSRYHKEKWSKFGYEVGDIYIYNYTGLVKVSVSEPRRNEETELLFTVEVAITSNSPFDYMMQLSNPKFEEFYVYKNNVIKHSLKDNYVTLALSKHPLHFSFQNGRIDTICPGEEQRDILHIKKAILSSFQNSMPNFDKDAVVYETDINGICETRYQIVGYNGSNFLVYKTKNLDACSHRKLHYLPWVSTSNFRSTESKSASLLKSSHFCIQTFNKHFILQSTNCSEEHLFQPFSNRGNGATTRLHQNLVFIKTTRRNENPMVPLNYKRKSLLFDHKQDQKLKEYKNTMVLSLLHSLEKKSTNGIDQDVPKIFSHLVHELQKMTSDFIYEVFKSIKHSSRKRKFLLDALPLLTTVEGVVTMKILHQQGEILDSQVNSWLTSLAFIKEVSLPIIGELTSLLRIESIRQKAILSTTSLIYSYCKDDLQCLDKAEIKKALKIIEMPLLSNCIPISPENHKEILLSLKGIGNMGFSHSLNYLRTCYSNNDSPIELRITAIAAHRRISCAENNNLDQLENYFSNTRQNSEIRIAAYLTSMQCASYATFARVKDVLRREETNQVGSFIWTHITNLQETSSKWKQSLKHLVENEFLRNKFSTDFRKYSRNYEMSTFFETLSTGATIESNVIFTSESYLPKSLMLNLTLDLFGEPVNIFEVGARMEGYEEIIENLFGPEGYFPEESLHNALESFRNNKDETDKIQELRKSFETKTIYKEPNGLFYAKIFGNEIFYTQFKDFEAFIDRPLSSRSILDYVMKFFRQQDVDYTKAFLFLDTSYRIPTLLGFPLELTVNGTATIGLTVTGKVDLKNMWMHKMGIEGRIYASTAVDVIGTMQVDYIVSKTGLRSISSLNSNLYLDGHAFIDQGKFVDLKFNVPKNQIKIINIESQVFLIQGENSYAMKDISDNVENWQKCTQQNFNDITGFKLCSGLHYVNSSSLLNVPYFPFSGKFIFFLDAQKIDNFDNYQLNLKIQKKERNYRPVYSMLLYFDTPNSKLNRKIETSYHLDCEKLTFNTKLASPFVNWELDTKIGSDHDNLGFVLQTKSNNHETLLVQLSLVSNLENNTWTYEPLVMFKYKNVQIAAISGKIHYLRGQKYNANLVFDGFTRDPIEILGDLYIGIRKCQLTGSIKSNEINGNTRVTVVRKFGSISFVAKTTYDYTNFKDQTLDFSFKYHTIRKITITEDTFYLCLNSTQLPSYNALLSLNIYKDNLYFENVGILVLFQETWQTHQLFKFARTDERDDIALQCSLTCVQKHIDYDLNLSYIKSDLIFKIHALVQLSYTKRIEMLINYNGIIKNNQTFDFLLYFPKQEWTARGVFGQKTKEKYHFYLESFYEITDKKESVLNISGNYINSTTENSQNHSIIATINTPLEIGTLTPWIIELSFQKTQDLFLTTSELRINNNLYKSTIAVAQNGFSGLLQINNKRPLLIHGAKNDEDLTGFVSLNIYQHFEASINMKLPCQNLQIILYWDKDKDINKKLSLLITSDIKKGLYMADLEYPRQKITAFFVLLPTQVTMNVSWGIDHFQKVYLKAGNKLYDIGGIWFAKLETPLKHLESQEFQLSYYLLPDNVEFKVDVSWQNQSVNVLLSGIKSESHMSGYFDVNTTIPEIFKIGFAVRHYRKHLNGVLKIKNDGTAVFNNHQIIGQSLWQSEGLNVSTSFHIVSSGLFSPIQGSLLVHKNKTTQAFNSVIKWKNTNISAEYNIGNQKCQVRVTTPFRGFEITDFKYVVSGDIDKLLLEMEINVFKRYNYAFLSWSSEINASLTELSIISPLVGSYQMKLGHSTKYGHLNNFFVITQESQNEILAATLEADFISILNMNLTANLKFLIQEASVTIKNVEAPFNLFVTVYWNEQYIKNELSILTNHKRTTELDWNLSSTLLSENATCKYLQNDNTYLILIELPKHLKFKNMFTLKDFYKNVDNVLNIETALKNWSFHYYHSLSPNYRNFDSELFFSTNHNDSRFIFKCNFDDNFPNVAYLQLNSPLHKPLLLNFSLVRNSENTWNPHFYVKYNDDTIITAESYAYLNYLNSTLDICFSFSNYHFFNVQANYDFRKNPKTANVVLSKENTTLQITSKFVSQSKRGSLTFDVTILDLEIKKTLVFSTLLFNLNNHFAKSALEIVFPEHEHNLQLTALVITSNSIQQSNTTENENKIDCNLPFIFNSIEEYFSKEKNLTNEHCSNPQDESVFHGTKVIIQSTFNVIKNNSLSAFYYETDKFRNFSVLANVGNHNITVQSYYNISTQMNKNEKFSEVYSTLNAEYHNSAINNTEPFRIDMQMLGKSTGFKFLTHVYSNLPYFENIHVETMYKNLNYGHSLEGNLSYNGKHYYLYEQLRWENNSRVVLANVSTPLLSGSCLGKIVLGDRNYITINTRLKNLSQCYHISIVSEYESFLNTSTIIYVTSPNATYKGKLTNFITSTELNSKVVVTTTKNKNFVEAKIKYPSLNKILVTLNTMLPNTEYPVSNTTAIYNFNNINKTLLFQIQTNYGYNLDSVLDIKKMRLVLSTPSNNNALTIFGKHHLNSMKDFSIFYNASLADDLIQINILHQFDNSIKTKVDVQTTFTKWKNISFQQNIDDEIFEAQLYFGDQKAELEFIKNFVFCNRVLLVWSEKYSLSMSSGKENCSLIMSTPWMVNKINVNYAPSLKQFAFVIFQDEKTLLNVVANTTKHYDQFKTKETTTLFLKYVDFTIFLNYGLPQFNFLVTKNNKTTLSAMCQLNQSMFVLNISSNVEEMQTLYKSTNLVKTSEINLIKKQHGLEKRFNFVFAFCPDLQKAEFTINLPRNDKQYLLTLSLGESFLTLHAKTPFDQWKELVILTDQFLNGQIQVKRNETSILGVWALGKKNHNVTMFFKVNTTNLITLQQWEAVVVNGTLDREKFEILFKINNINLDTSSLLIDASVKSVKNTKLFLKYENQNTVYKIDSKIKIDCDNKTVKMLLTKNNHTNGVILQNQFLANQFRSNLNLFYGKQKFDFKIKNIFNKSSTLNNCNSKVFFNEDKFHLNSSYKDLYELTSKILLDGYNVSVDALYVPHLFLNTRLALPFLGRVNLDTSFCKEKHSVKIDFDNNTFVDVYGKYKNDSYSVDMSLKSFSNSHNGTVTGLLNFDKSTMTVNANGLWKNNPIILNFDINLDALELTIKTPFELAKNVHIQGKCLNKLNIYQLNATGVWNNFSVEYYGEVINKNNFTVHSQLNIGELYHSLLHFDVLQFGNMKKIYFVYFYPNVLNTQNTKINFETVLSMFDNRFNDRTSIALDAYFINLLQFGGNLEADFPLLYKLQINTKIENYRFGSLTIYDNTKNKTFLVAYKNLDLEKRFKFSMIGNSTYNIELNLTKIDMLQNIDFLYIDRELQTKTNMGFYNDMSTLSVNSIIHVPNKMPFSAKLHVSKFIEKIDFCLNDTVKFYLHNSQTLSPKLQVKFLDIADIFASFDKSSFDFNTNSTMLNLNNFQFYTDWFVNSREKRLNIDFKNFGLIQNGKTIVKIKNDEYYLTSVLINDEFVFVNVSAILNGNYTQGFNYPSLNELSIQSSFLPYKNLVFQLRNNPSVLLFFGDDYPNFLEEKFGRYYILLKSWRKPQQFYFLFSAPNLQCTLVDVNVKLDVSNASVVFKNKLEIKSSLSKNLNVKTEVGYSEDGVKVNLYYMLPESPEFGFNLYLPFSFPNNFYPKMFIYGPKGNYSLYCIYSHDKDEFNFTGGYQYLSQTSNVLVRVFKNHFLPNVVFDWNLPYILDTDNSLLSQIDSVISSHLNDFGVPRRLLLIFNNTANNYFVNVALFSLNDKQLFVKLQYQHKPNTFLSAILSHPHYQLGFSFDLIFDSFKKFQMQGSVSVPSVLTTEFILKHNLIFCANLKNYELTSTVKINSLMSHLILKSFVKHRFLHFIVDTQIDKARFFTILNCEGSVFDNINFTYKLQTPIAALSDFKASLVLSKHLLSGMQAVISYNKKLLGRLDLHTAPNNFSMIFYNVLLPLSIDCRYLKSDVFELAGNICWDFDSSNSQLGGHIYLGKNISVGLTTPTRIMTLDGNIFQSSQRVHYFGRVSWCRNQEISASLTYANYSIKSKTYSKSRVVVSFPFRTFEFINALEADTTYPHAITSKVTFTWAPNSTSKMYLYNKIVPEKLISKLFVPIWKNEIILNLSLCLSKLPSYVKAHLMYSNDSNKHVYFEVFHNEDTVQMQRLVILQHPWSKINYTLQVSTNRLPYTTYGNISFLYTNYLLKRQEEIRSFLSISYERFEIYGEVETNKHYVSVLGAYAPGKYNQAFRTMLKINDKEPFTVDATYSFKETGSSISLVTSYGTERRYDLYAGFPSKRELTAKLSRVMYDKQILEGLFSVKLNTSQLLWIKVLWKSDILQEYSNMLFNEYSDLRFILESIGQELIDTLEDDLGQEFLVDLYSIRQNVSSYIHGEIQSLSNDYLNFLNELENGYKSNSFYYKYIQEILETEFPESLYLKEMLIDPFRDFFQEMFDELVLVLQDIYSTVHSMYVLLQHQIEFYLNQVIDIKKLKEDAKNILKNGIENARVSLHEMEIILIDIVEEVDQNVASIKQQCFEFFKPYLNQIEHFIVYIEQRLALFQMLVLDVLDAFQDYILNLRESKEVIKMYASYINWLEEFHITDLLEPIADVLEQTIATILNDLKKVTNDYRPYIDAIFGDYQKINALPSLVEFRQNFNSFFNKIMWIWNHHNLTTVIKSQIHQYASNFDSYLVSIIKFNNSNFENIFQSSNYIFRPDIGMIEVTQPLPVEWDAFDSLPEFHPHPLYDKIKKRVENLISIQKHHLSDIVNAIKSYIGESSQSLLSPPTNNIAMIIGDYNFITFDKKYFSFKGNCSYVLTAEFVTNSFGVEVNYELFQKYVMIKTPQATLKVFSNSTVLQNNVLASLPLINGSLIAIQEYNEIIVDYGKGLKVICNLYYNYCTIQLSGWLFGKVGGLLGTLDNDVSTDFNLPGGSKASDLEQFIQGWQVGKCHSYDEVKNLTSISPLSITLFETLCQLFFSNVNSPLASCFSIINSSPFYDICVKDMKNIKNPTMCSSIAAYRARCKYSSVEVIMPEMCIHCKYDIGADEKILDKTTPKSIDIVIIKEINCFNNVNQLAYFTTKLNKDLINLGYTNNRFSIIEYASNKPYIHLSKNKIWMQAEDLINIKLLPKIYLNTDGSISQTIEFVISNLEFRPGVSKQFLTVSCSSNHKSEDIKNLPLLFGEKDITLHLLRLNTVKKHLKNILFVRNKVTINDSIIEDLNAVVNHEQEATDVISLLALSTDGIAFHTNSGKKPMDNRVLTAFSQAISLTAKHSPCQRCKCVPNPDGTGKIDCIRCMSPIVKQLLNEYESSGDESDPFSSFDLGLDPMFLPYSDEDMLLATSDLSELEYSTEKRKRKLQPCTKISKKLRVTNNMVLDKTCCSKSLLPGNALPEGRVADITTSIHHCSIEENENIPPEEFESS</sequence>
<dbReference type="PROSITE" id="PS51233">
    <property type="entry name" value="VWFD"/>
    <property type="match status" value="1"/>
</dbReference>
<dbReference type="InterPro" id="IPR015255">
    <property type="entry name" value="Vitellinogen_open_b-sht"/>
</dbReference>
<dbReference type="FunFam" id="2.20.50.20:FF:000007">
    <property type="entry name" value="von Willebrand factor type D domaincontaining protein"/>
    <property type="match status" value="1"/>
</dbReference>